<reference evidence="2 3" key="1">
    <citation type="journal article" date="2023" name="Genes (Basel)">
        <title>Chromosome-Level Genome Assembly and Circadian Gene Repertoire of the Patagonia Blennie Eleginops maclovinus-The Closest Ancestral Proxy of Antarctic Cryonotothenioids.</title>
        <authorList>
            <person name="Cheng C.C."/>
            <person name="Rivera-Colon A.G."/>
            <person name="Minhas B.F."/>
            <person name="Wilson L."/>
            <person name="Rayamajhi N."/>
            <person name="Vargas-Chacoff L."/>
            <person name="Catchen J.M."/>
        </authorList>
    </citation>
    <scope>NUCLEOTIDE SEQUENCE [LARGE SCALE GENOMIC DNA]</scope>
    <source>
        <strain evidence="2">JMC-PN-2008</strain>
    </source>
</reference>
<sequence length="67" mass="7463">MQLLAHRNAPLLPSVPEKCEKACDRSHLPSENTPRPREDASPPVRQCEDVKSPVALQLSPRRVIPLS</sequence>
<name>A0AAN8ABY9_ELEMC</name>
<proteinExistence type="predicted"/>
<dbReference type="Proteomes" id="UP001346869">
    <property type="component" value="Unassembled WGS sequence"/>
</dbReference>
<evidence type="ECO:0000313" key="2">
    <source>
        <dbReference type="EMBL" id="KAK5854383.1"/>
    </source>
</evidence>
<comment type="caution">
    <text evidence="2">The sequence shown here is derived from an EMBL/GenBank/DDBJ whole genome shotgun (WGS) entry which is preliminary data.</text>
</comment>
<dbReference type="EMBL" id="JAUZQC010000019">
    <property type="protein sequence ID" value="KAK5854383.1"/>
    <property type="molecule type" value="Genomic_DNA"/>
</dbReference>
<organism evidence="2 3">
    <name type="scientific">Eleginops maclovinus</name>
    <name type="common">Patagonian blennie</name>
    <name type="synonym">Eleginus maclovinus</name>
    <dbReference type="NCBI Taxonomy" id="56733"/>
    <lineage>
        <taxon>Eukaryota</taxon>
        <taxon>Metazoa</taxon>
        <taxon>Chordata</taxon>
        <taxon>Craniata</taxon>
        <taxon>Vertebrata</taxon>
        <taxon>Euteleostomi</taxon>
        <taxon>Actinopterygii</taxon>
        <taxon>Neopterygii</taxon>
        <taxon>Teleostei</taxon>
        <taxon>Neoteleostei</taxon>
        <taxon>Acanthomorphata</taxon>
        <taxon>Eupercaria</taxon>
        <taxon>Perciformes</taxon>
        <taxon>Notothenioidei</taxon>
        <taxon>Eleginopidae</taxon>
        <taxon>Eleginops</taxon>
    </lineage>
</organism>
<dbReference type="AlphaFoldDB" id="A0AAN8ABY9"/>
<accession>A0AAN8ABY9</accession>
<gene>
    <name evidence="2" type="ORF">PBY51_015457</name>
</gene>
<protein>
    <submittedName>
        <fullName evidence="2">Uncharacterized protein</fullName>
    </submittedName>
</protein>
<reference evidence="2 3" key="2">
    <citation type="journal article" date="2023" name="Mol. Biol. Evol.">
        <title>Genomics of Secondarily Temperate Adaptation in the Only Non-Antarctic Icefish.</title>
        <authorList>
            <person name="Rivera-Colon A.G."/>
            <person name="Rayamajhi N."/>
            <person name="Minhas B.F."/>
            <person name="Madrigal G."/>
            <person name="Bilyk K.T."/>
            <person name="Yoon V."/>
            <person name="Hune M."/>
            <person name="Gregory S."/>
            <person name="Cheng C.H.C."/>
            <person name="Catchen J.M."/>
        </authorList>
    </citation>
    <scope>NUCLEOTIDE SEQUENCE [LARGE SCALE GENOMIC DNA]</scope>
    <source>
        <strain evidence="2">JMC-PN-2008</strain>
    </source>
</reference>
<feature type="region of interest" description="Disordered" evidence="1">
    <location>
        <begin position="1"/>
        <end position="52"/>
    </location>
</feature>
<evidence type="ECO:0000256" key="1">
    <source>
        <dbReference type="SAM" id="MobiDB-lite"/>
    </source>
</evidence>
<keyword evidence="3" id="KW-1185">Reference proteome</keyword>
<feature type="compositionally biased region" description="Basic and acidic residues" evidence="1">
    <location>
        <begin position="17"/>
        <end position="51"/>
    </location>
</feature>
<evidence type="ECO:0000313" key="3">
    <source>
        <dbReference type="Proteomes" id="UP001346869"/>
    </source>
</evidence>